<keyword evidence="2" id="KW-1185">Reference proteome</keyword>
<evidence type="ECO:0000313" key="1">
    <source>
        <dbReference type="EMBL" id="SHI51157.1"/>
    </source>
</evidence>
<gene>
    <name evidence="1" type="ORF">SAMN05444417_0806</name>
</gene>
<accession>A0A1M6BR52</accession>
<dbReference type="InterPro" id="IPR010281">
    <property type="entry name" value="DUF885"/>
</dbReference>
<dbReference type="AlphaFoldDB" id="A0A1M6BR52"/>
<sequence>MSGTLDRYLACRFEWRPVDATFMGASGHDHRMPRTGPEAAEAEREEVADLLAAVGAAEDLDPADRQLLLGELRVEHDALALRPRHRNPAWHTGEAAFGIVSLLLPRALPFDTGAVASRLAAIPGFLSDGAAALAGHAVPAGWADRARRECAAMATFLREDIALHEGHAAAWDTPAEHAARAFERYADALDGLPDADPACGADHLSFVMREQHKLPYGPAEAVERARATFESTGRELQEMAHAIDPGRSWQRQLADLTDIGPRSQDEVIEDLRRLDDEALSAADGLVTPETEYGLDYRFFPDWTRTIRGALYFLFYRSPPAFAPGQGSVYWVAPEGGDRAAYLAAHSTAMLKTIHAVHHGSVGHHTQNANARRAPTPLARIAGTDCAMGLAFNGAGTLIEGWACYVEDLLMEAEGFYSPAECLLLKSFERRNAASVLVDVNLHTGTWSQDEATRFYVDEAGFAPARAPGEVVRNSMFPGSRLMYWAGVEGIRALRRRWTGNLQDFHDRLLAQGHVPLAVVGEAMDAEGSLRA</sequence>
<evidence type="ECO:0000313" key="2">
    <source>
        <dbReference type="Proteomes" id="UP000184292"/>
    </source>
</evidence>
<organism evidence="1 2">
    <name type="scientific">Wenxinia saemankumensis</name>
    <dbReference type="NCBI Taxonomy" id="1447782"/>
    <lineage>
        <taxon>Bacteria</taxon>
        <taxon>Pseudomonadati</taxon>
        <taxon>Pseudomonadota</taxon>
        <taxon>Alphaproteobacteria</taxon>
        <taxon>Rhodobacterales</taxon>
        <taxon>Roseobacteraceae</taxon>
        <taxon>Wenxinia</taxon>
    </lineage>
</organism>
<protein>
    <recommendedName>
        <fullName evidence="3">DUF885 domain-containing protein</fullName>
    </recommendedName>
</protein>
<dbReference type="Proteomes" id="UP000184292">
    <property type="component" value="Unassembled WGS sequence"/>
</dbReference>
<proteinExistence type="predicted"/>
<evidence type="ECO:0008006" key="3">
    <source>
        <dbReference type="Google" id="ProtNLM"/>
    </source>
</evidence>
<dbReference type="EMBL" id="FQYO01000002">
    <property type="protein sequence ID" value="SHI51157.1"/>
    <property type="molecule type" value="Genomic_DNA"/>
</dbReference>
<dbReference type="OrthoDB" id="7937304at2"/>
<name>A0A1M6BR52_9RHOB</name>
<reference evidence="1 2" key="1">
    <citation type="submission" date="2016-11" db="EMBL/GenBank/DDBJ databases">
        <authorList>
            <person name="Jaros S."/>
            <person name="Januszkiewicz K."/>
            <person name="Wedrychowicz H."/>
        </authorList>
    </citation>
    <scope>NUCLEOTIDE SEQUENCE [LARGE SCALE GENOMIC DNA]</scope>
    <source>
        <strain evidence="1 2">DSM 100565</strain>
    </source>
</reference>
<dbReference type="RefSeq" id="WP_073326553.1">
    <property type="nucleotide sequence ID" value="NZ_FQYO01000002.1"/>
</dbReference>
<dbReference type="Pfam" id="PF05960">
    <property type="entry name" value="DUF885"/>
    <property type="match status" value="1"/>
</dbReference>
<dbReference type="STRING" id="1447782.SAMN05444417_0806"/>